<evidence type="ECO:0000313" key="4">
    <source>
        <dbReference type="Proteomes" id="UP001630127"/>
    </source>
</evidence>
<comment type="caution">
    <text evidence="3">The sequence shown here is derived from an EMBL/GenBank/DDBJ whole genome shotgun (WGS) entry which is preliminary data.</text>
</comment>
<accession>A0ABD2Y5Q6</accession>
<proteinExistence type="inferred from homology"/>
<dbReference type="PANTHER" id="PTHR11220:SF36">
    <property type="entry name" value="SOUL HEME-BINDING PROTEIN"/>
    <property type="match status" value="1"/>
</dbReference>
<evidence type="ECO:0000313" key="3">
    <source>
        <dbReference type="EMBL" id="KAL3501154.1"/>
    </source>
</evidence>
<organism evidence="3 4">
    <name type="scientific">Cinchona calisaya</name>
    <dbReference type="NCBI Taxonomy" id="153742"/>
    <lineage>
        <taxon>Eukaryota</taxon>
        <taxon>Viridiplantae</taxon>
        <taxon>Streptophyta</taxon>
        <taxon>Embryophyta</taxon>
        <taxon>Tracheophyta</taxon>
        <taxon>Spermatophyta</taxon>
        <taxon>Magnoliopsida</taxon>
        <taxon>eudicotyledons</taxon>
        <taxon>Gunneridae</taxon>
        <taxon>Pentapetalae</taxon>
        <taxon>asterids</taxon>
        <taxon>lamiids</taxon>
        <taxon>Gentianales</taxon>
        <taxon>Rubiaceae</taxon>
        <taxon>Cinchonoideae</taxon>
        <taxon>Cinchoneae</taxon>
        <taxon>Cinchona</taxon>
    </lineage>
</organism>
<dbReference type="AlphaFoldDB" id="A0ABD2Y5Q6"/>
<keyword evidence="2" id="KW-0812">Transmembrane</keyword>
<gene>
    <name evidence="3" type="ORF">ACH5RR_035603</name>
</gene>
<name>A0ABD2Y5Q6_9GENT</name>
<dbReference type="PANTHER" id="PTHR11220">
    <property type="entry name" value="HEME-BINDING PROTEIN-RELATED"/>
    <property type="match status" value="1"/>
</dbReference>
<keyword evidence="2" id="KW-1133">Transmembrane helix</keyword>
<dbReference type="Proteomes" id="UP001630127">
    <property type="component" value="Unassembled WGS sequence"/>
</dbReference>
<dbReference type="InterPro" id="IPR011256">
    <property type="entry name" value="Reg_factor_effector_dom_sf"/>
</dbReference>
<evidence type="ECO:0000256" key="1">
    <source>
        <dbReference type="ARBA" id="ARBA00009817"/>
    </source>
</evidence>
<reference evidence="3 4" key="1">
    <citation type="submission" date="2024-11" db="EMBL/GenBank/DDBJ databases">
        <title>A near-complete genome assembly of Cinchona calisaya.</title>
        <authorList>
            <person name="Lian D.C."/>
            <person name="Zhao X.W."/>
            <person name="Wei L."/>
        </authorList>
    </citation>
    <scope>NUCLEOTIDE SEQUENCE [LARGE SCALE GENOMIC DNA]</scope>
    <source>
        <tissue evidence="3">Nenye</tissue>
    </source>
</reference>
<keyword evidence="4" id="KW-1185">Reference proteome</keyword>
<dbReference type="SUPFAM" id="SSF55136">
    <property type="entry name" value="Probable bacterial effector-binding domain"/>
    <property type="match status" value="1"/>
</dbReference>
<dbReference type="FunFam" id="3.20.80.10:FF:000002">
    <property type="entry name" value="Heme-binding protein 2"/>
    <property type="match status" value="1"/>
</dbReference>
<feature type="transmembrane region" description="Helical" evidence="2">
    <location>
        <begin position="6"/>
        <end position="26"/>
    </location>
</feature>
<dbReference type="InterPro" id="IPR006917">
    <property type="entry name" value="SOUL_heme-bd"/>
</dbReference>
<protein>
    <recommendedName>
        <fullName evidence="5">Heme-binding protein 2-like</fullName>
    </recommendedName>
</protein>
<evidence type="ECO:0000256" key="2">
    <source>
        <dbReference type="SAM" id="Phobius"/>
    </source>
</evidence>
<sequence length="216" mass="24705">MEKEKIWLLMVLNYLIISLTLINYSYSIESPDYRVILQLETDIEIRLYKESLWVSSVVKNPTTFEKSTKDGFHRIYQYIHGANINSSQIMITAPIVTTIFPETHASDCYVKFYLPAKYEAAPPLPKPELNLQFERWKTQCLAVRKFSGFAEDESINKEIKALVATLNKILTGKTQILEDTSAFTIAQYNASFHLSDRLNEVWLNVSGLAIEGCPPS</sequence>
<evidence type="ECO:0008006" key="5">
    <source>
        <dbReference type="Google" id="ProtNLM"/>
    </source>
</evidence>
<dbReference type="EMBL" id="JBJUIK010000015">
    <property type="protein sequence ID" value="KAL3501154.1"/>
    <property type="molecule type" value="Genomic_DNA"/>
</dbReference>
<dbReference type="Pfam" id="PF04832">
    <property type="entry name" value="SOUL"/>
    <property type="match status" value="1"/>
</dbReference>
<comment type="similarity">
    <text evidence="1">Belongs to the HEBP family.</text>
</comment>
<keyword evidence="2" id="KW-0472">Membrane</keyword>
<dbReference type="Gene3D" id="3.20.80.10">
    <property type="entry name" value="Regulatory factor, effector binding domain"/>
    <property type="match status" value="1"/>
</dbReference>